<feature type="domain" description="MATH" evidence="1">
    <location>
        <begin position="8"/>
        <end position="110"/>
    </location>
</feature>
<dbReference type="PROSITE" id="PS50144">
    <property type="entry name" value="MATH"/>
    <property type="match status" value="1"/>
</dbReference>
<name>A0A4Y2RJF9_ARAVE</name>
<evidence type="ECO:0000259" key="1">
    <source>
        <dbReference type="PROSITE" id="PS50144"/>
    </source>
</evidence>
<dbReference type="EMBL" id="BGPR01017367">
    <property type="protein sequence ID" value="GBN75892.1"/>
    <property type="molecule type" value="Genomic_DNA"/>
</dbReference>
<dbReference type="Proteomes" id="UP000499080">
    <property type="component" value="Unassembled WGS sequence"/>
</dbReference>
<evidence type="ECO:0000313" key="3">
    <source>
        <dbReference type="EMBL" id="GBN75892.1"/>
    </source>
</evidence>
<dbReference type="AlphaFoldDB" id="A0A4Y2RJF9"/>
<organism evidence="2 4">
    <name type="scientific">Araneus ventricosus</name>
    <name type="common">Orbweaver spider</name>
    <name type="synonym">Epeira ventricosa</name>
    <dbReference type="NCBI Taxonomy" id="182803"/>
    <lineage>
        <taxon>Eukaryota</taxon>
        <taxon>Metazoa</taxon>
        <taxon>Ecdysozoa</taxon>
        <taxon>Arthropoda</taxon>
        <taxon>Chelicerata</taxon>
        <taxon>Arachnida</taxon>
        <taxon>Araneae</taxon>
        <taxon>Araneomorphae</taxon>
        <taxon>Entelegynae</taxon>
        <taxon>Araneoidea</taxon>
        <taxon>Araneidae</taxon>
        <taxon>Araneus</taxon>
    </lineage>
</organism>
<dbReference type="Gene3D" id="2.60.210.10">
    <property type="entry name" value="Apoptosis, Tumor Necrosis Factor Receptor Associated Protein 2, Chain A"/>
    <property type="match status" value="1"/>
</dbReference>
<keyword evidence="4" id="KW-1185">Reference proteome</keyword>
<dbReference type="SUPFAM" id="SSF49599">
    <property type="entry name" value="TRAF domain-like"/>
    <property type="match status" value="1"/>
</dbReference>
<proteinExistence type="predicted"/>
<dbReference type="CDD" id="cd00121">
    <property type="entry name" value="MATH"/>
    <property type="match status" value="1"/>
</dbReference>
<dbReference type="InterPro" id="IPR008974">
    <property type="entry name" value="TRAF-like"/>
</dbReference>
<evidence type="ECO:0000313" key="4">
    <source>
        <dbReference type="Proteomes" id="UP000499080"/>
    </source>
</evidence>
<dbReference type="EMBL" id="BGPR01017354">
    <property type="protein sequence ID" value="GBN75853.1"/>
    <property type="molecule type" value="Genomic_DNA"/>
</dbReference>
<reference evidence="2 4" key="1">
    <citation type="journal article" date="2019" name="Sci. Rep.">
        <title>Orb-weaving spider Araneus ventricosus genome elucidates the spidroin gene catalogue.</title>
        <authorList>
            <person name="Kono N."/>
            <person name="Nakamura H."/>
            <person name="Ohtoshi R."/>
            <person name="Moran D.A.P."/>
            <person name="Shinohara A."/>
            <person name="Yoshida Y."/>
            <person name="Fujiwara M."/>
            <person name="Mori M."/>
            <person name="Tomita M."/>
            <person name="Arakawa K."/>
        </authorList>
    </citation>
    <scope>NUCLEOTIDE SEQUENCE [LARGE SCALE GENOMIC DNA]</scope>
</reference>
<dbReference type="InterPro" id="IPR002083">
    <property type="entry name" value="MATH/TRAF_dom"/>
</dbReference>
<protein>
    <recommendedName>
        <fullName evidence="1">MATH domain-containing protein</fullName>
    </recommendedName>
</protein>
<comment type="caution">
    <text evidence="2">The sequence shown here is derived from an EMBL/GenBank/DDBJ whole genome shotgun (WGS) entry which is preliminary data.</text>
</comment>
<evidence type="ECO:0000313" key="2">
    <source>
        <dbReference type="EMBL" id="GBN75853.1"/>
    </source>
</evidence>
<sequence length="110" mass="13078">MAENGRKFLKFIWKVENFSYLWNETDDFLQSPDFYLDIFGGSGWCLKLYPRGRFSYENHVSVFLERLSTSEGPFEITIDSEIALPRPNGATEYRKEMKDLRFRKGYKVEI</sequence>
<accession>A0A4Y2RJF9</accession>
<dbReference type="Pfam" id="PF22486">
    <property type="entry name" value="MATH_2"/>
    <property type="match status" value="1"/>
</dbReference>
<dbReference type="OrthoDB" id="192247at2759"/>
<gene>
    <name evidence="3" type="ORF">AVEN_101836_1</name>
    <name evidence="2" type="ORF">AVEN_2050_1</name>
</gene>